<dbReference type="SUPFAM" id="SSF55315">
    <property type="entry name" value="L30e-like"/>
    <property type="match status" value="1"/>
</dbReference>
<keyword evidence="2 6" id="KW-0489">Methyltransferase</keyword>
<dbReference type="Gene3D" id="3.40.1280.10">
    <property type="match status" value="1"/>
</dbReference>
<evidence type="ECO:0000256" key="2">
    <source>
        <dbReference type="ARBA" id="ARBA00022603"/>
    </source>
</evidence>
<dbReference type="InParanoid" id="A0A061AFN6"/>
<keyword evidence="7" id="KW-1185">Reference proteome</keyword>
<evidence type="ECO:0000259" key="4">
    <source>
        <dbReference type="Pfam" id="PF00588"/>
    </source>
</evidence>
<evidence type="ECO:0000259" key="5">
    <source>
        <dbReference type="Pfam" id="PF22435"/>
    </source>
</evidence>
<feature type="domain" description="tRNA/rRNA methyltransferase SpoU type" evidence="4">
    <location>
        <begin position="93"/>
        <end position="228"/>
    </location>
</feature>
<dbReference type="KEGG" id="aoc:Aocu_02980"/>
<dbReference type="HOGENOM" id="CLU_021322_3_2_14"/>
<dbReference type="InterPro" id="IPR029028">
    <property type="entry name" value="Alpha/beta_knot_MTases"/>
</dbReference>
<dbReference type="GO" id="GO:0032259">
    <property type="term" value="P:methylation"/>
    <property type="evidence" value="ECO:0007669"/>
    <property type="project" value="UniProtKB-KW"/>
</dbReference>
<name>A0A061AFN6_9MOLU</name>
<dbReference type="InterPro" id="IPR029064">
    <property type="entry name" value="Ribosomal_eL30-like_sf"/>
</dbReference>
<dbReference type="GO" id="GO:0003723">
    <property type="term" value="F:RNA binding"/>
    <property type="evidence" value="ECO:0007669"/>
    <property type="project" value="InterPro"/>
</dbReference>
<dbReference type="FunCoup" id="A0A061AFN6">
    <property type="interactions" value="225"/>
</dbReference>
<evidence type="ECO:0000313" key="6">
    <source>
        <dbReference type="EMBL" id="CDR30371.1"/>
    </source>
</evidence>
<dbReference type="GO" id="GO:0008173">
    <property type="term" value="F:RNA methyltransferase activity"/>
    <property type="evidence" value="ECO:0007669"/>
    <property type="project" value="InterPro"/>
</dbReference>
<dbReference type="PATRIC" id="fig|35623.3.peg.298"/>
<organism evidence="6 7">
    <name type="scientific">Acholeplasma oculi</name>
    <dbReference type="NCBI Taxonomy" id="35623"/>
    <lineage>
        <taxon>Bacteria</taxon>
        <taxon>Bacillati</taxon>
        <taxon>Mycoplasmatota</taxon>
        <taxon>Mollicutes</taxon>
        <taxon>Acholeplasmatales</taxon>
        <taxon>Acholeplasmataceae</taxon>
        <taxon>Acholeplasma</taxon>
    </lineage>
</organism>
<keyword evidence="3 6" id="KW-0808">Transferase</keyword>
<dbReference type="SUPFAM" id="SSF75217">
    <property type="entry name" value="alpha/beta knot"/>
    <property type="match status" value="1"/>
</dbReference>
<dbReference type="InterPro" id="IPR053888">
    <property type="entry name" value="MRM3-like_sub_bind"/>
</dbReference>
<gene>
    <name evidence="6" type="ORF">Aocu_02980</name>
</gene>
<dbReference type="InterPro" id="IPR029026">
    <property type="entry name" value="tRNA_m1G_MTases_N"/>
</dbReference>
<comment type="similarity">
    <text evidence="1">Belongs to the class IV-like SAM-binding methyltransferase superfamily. RNA methyltransferase TrmH family.</text>
</comment>
<dbReference type="OrthoDB" id="9794400at2"/>
<dbReference type="GO" id="GO:0006396">
    <property type="term" value="P:RNA processing"/>
    <property type="evidence" value="ECO:0007669"/>
    <property type="project" value="InterPro"/>
</dbReference>
<dbReference type="InterPro" id="IPR001537">
    <property type="entry name" value="SpoU_MeTrfase"/>
</dbReference>
<reference evidence="7" key="1">
    <citation type="submission" date="2014-05" db="EMBL/GenBank/DDBJ databases">
        <authorList>
            <person name="Kube M."/>
        </authorList>
    </citation>
    <scope>NUCLEOTIDE SEQUENCE [LARGE SCALE GENOMIC DNA]</scope>
</reference>
<evidence type="ECO:0000256" key="1">
    <source>
        <dbReference type="ARBA" id="ARBA00007228"/>
    </source>
</evidence>
<protein>
    <submittedName>
        <fullName evidence="6">TrmH family RNA methyltransferase</fullName>
    </submittedName>
</protein>
<sequence length="233" mass="26260">MIQSKDNQKYKLWLKLKTKKYRDQTGLFLVYGKTLVELAKSHLIVEEIITSDETYEGTLIDSKLIKTLSVTETVYDTLAVCKKITKPIKSDKILILDDIQNPDNLGALLRSARAFGFRHVVISLDSADYYNDKTIRASAGSLFDLYLERKDIQLFIQTYQKKGYLAFGADAHDSKSKPIKGQPFMLVLGNEGHGLNPSTKSILDGFIRIETEGVESLNVAVAGSILMYEWSRL</sequence>
<proteinExistence type="inferred from homology"/>
<dbReference type="Pfam" id="PF00588">
    <property type="entry name" value="SpoU_methylase"/>
    <property type="match status" value="1"/>
</dbReference>
<accession>A0A061AFN6</accession>
<dbReference type="STRING" id="35623.Aocu_02980"/>
<dbReference type="CDD" id="cd18095">
    <property type="entry name" value="SpoU-like_rRNA-MTase"/>
    <property type="match status" value="1"/>
</dbReference>
<feature type="domain" description="MRM3-like substrate binding" evidence="5">
    <location>
        <begin position="7"/>
        <end position="79"/>
    </location>
</feature>
<dbReference type="Gene3D" id="3.30.1330.30">
    <property type="match status" value="1"/>
</dbReference>
<evidence type="ECO:0000313" key="7">
    <source>
        <dbReference type="Proteomes" id="UP000032434"/>
    </source>
</evidence>
<dbReference type="Proteomes" id="UP000032434">
    <property type="component" value="Chromosome 1"/>
</dbReference>
<dbReference type="PANTHER" id="PTHR43191">
    <property type="entry name" value="RRNA METHYLTRANSFERASE 3"/>
    <property type="match status" value="1"/>
</dbReference>
<dbReference type="Pfam" id="PF22435">
    <property type="entry name" value="MRM3-like_sub_bind"/>
    <property type="match status" value="1"/>
</dbReference>
<evidence type="ECO:0000256" key="3">
    <source>
        <dbReference type="ARBA" id="ARBA00022679"/>
    </source>
</evidence>
<dbReference type="EMBL" id="LK028559">
    <property type="protein sequence ID" value="CDR30371.1"/>
    <property type="molecule type" value="Genomic_DNA"/>
</dbReference>
<dbReference type="PANTHER" id="PTHR43191:SF2">
    <property type="entry name" value="RRNA METHYLTRANSFERASE 3, MITOCHONDRIAL"/>
    <property type="match status" value="1"/>
</dbReference>
<dbReference type="AlphaFoldDB" id="A0A061AFN6"/>
<dbReference type="InterPro" id="IPR051259">
    <property type="entry name" value="rRNA_Methyltransferase"/>
</dbReference>